<dbReference type="Pfam" id="PF13391">
    <property type="entry name" value="HNH_2"/>
    <property type="match status" value="1"/>
</dbReference>
<dbReference type="AlphaFoldDB" id="A0AAV5AJC9"/>
<feature type="region of interest" description="Disordered" evidence="1">
    <location>
        <begin position="248"/>
        <end position="273"/>
    </location>
</feature>
<evidence type="ECO:0000313" key="3">
    <source>
        <dbReference type="EMBL" id="GJJ13797.1"/>
    </source>
</evidence>
<evidence type="ECO:0000313" key="4">
    <source>
        <dbReference type="Proteomes" id="UP001050691"/>
    </source>
</evidence>
<feature type="domain" description="HNH nuclease" evidence="2">
    <location>
        <begin position="119"/>
        <end position="188"/>
    </location>
</feature>
<dbReference type="EMBL" id="BPWL01000009">
    <property type="protein sequence ID" value="GJJ13797.1"/>
    <property type="molecule type" value="Genomic_DNA"/>
</dbReference>
<evidence type="ECO:0000259" key="2">
    <source>
        <dbReference type="Pfam" id="PF13391"/>
    </source>
</evidence>
<dbReference type="InterPro" id="IPR003615">
    <property type="entry name" value="HNH_nuc"/>
</dbReference>
<reference evidence="3" key="1">
    <citation type="submission" date="2021-10" db="EMBL/GenBank/DDBJ databases">
        <title>De novo Genome Assembly of Clathrus columnatus (Basidiomycota, Fungi) Using Illumina and Nanopore Sequence Data.</title>
        <authorList>
            <person name="Ogiso-Tanaka E."/>
            <person name="Itagaki H."/>
            <person name="Hosoya T."/>
            <person name="Hosaka K."/>
        </authorList>
    </citation>
    <scope>NUCLEOTIDE SEQUENCE</scope>
    <source>
        <strain evidence="3">MO-923</strain>
    </source>
</reference>
<protein>
    <recommendedName>
        <fullName evidence="2">HNH nuclease domain-containing protein</fullName>
    </recommendedName>
</protein>
<dbReference type="Proteomes" id="UP001050691">
    <property type="component" value="Unassembled WGS sequence"/>
</dbReference>
<comment type="caution">
    <text evidence="3">The sequence shown here is derived from an EMBL/GenBank/DDBJ whole genome shotgun (WGS) entry which is preliminary data.</text>
</comment>
<keyword evidence="4" id="KW-1185">Reference proteome</keyword>
<sequence>MPSSLPSAGYVQLNLEGSLTLNISIIVIRSCCTRPFLYLRYVGWCILGAIGELQDSEGNAVDLDTEDIDEETIYNYQTDTGLEHAIDPEVTRLHSSVATTKTDVRINFKQLLSERDGNCVWTNADVSDGMHLIPFARGDEWLQRIVENRFHEGDDEEDLADIQINDIRNGILGNSIIHELFDRRDVAVLKTPNPIIQCQHIPAMHQRELPEDVSYPQGSRFLLTRAGVPRPEPPPKVSTGLTRKVGDRNKTIEKLERARQARDGGQRRQQGGEALDAEAIVLHFWANTPAARERRAKKEADHKERVKSWRAGVISC</sequence>
<gene>
    <name evidence="3" type="ORF">Clacol_008054</name>
</gene>
<accession>A0AAV5AJC9</accession>
<name>A0AAV5AJC9_9AGAM</name>
<organism evidence="3 4">
    <name type="scientific">Clathrus columnatus</name>
    <dbReference type="NCBI Taxonomy" id="1419009"/>
    <lineage>
        <taxon>Eukaryota</taxon>
        <taxon>Fungi</taxon>
        <taxon>Dikarya</taxon>
        <taxon>Basidiomycota</taxon>
        <taxon>Agaricomycotina</taxon>
        <taxon>Agaricomycetes</taxon>
        <taxon>Phallomycetidae</taxon>
        <taxon>Phallales</taxon>
        <taxon>Clathraceae</taxon>
        <taxon>Clathrus</taxon>
    </lineage>
</organism>
<feature type="compositionally biased region" description="Basic and acidic residues" evidence="1">
    <location>
        <begin position="248"/>
        <end position="266"/>
    </location>
</feature>
<evidence type="ECO:0000256" key="1">
    <source>
        <dbReference type="SAM" id="MobiDB-lite"/>
    </source>
</evidence>
<proteinExistence type="predicted"/>